<comment type="caution">
    <text evidence="1">The sequence shown here is derived from an EMBL/GenBank/DDBJ whole genome shotgun (WGS) entry which is preliminary data.</text>
</comment>
<evidence type="ECO:0000313" key="2">
    <source>
        <dbReference type="Proteomes" id="UP001302602"/>
    </source>
</evidence>
<dbReference type="GeneID" id="87832308"/>
<reference evidence="1" key="2">
    <citation type="submission" date="2023-05" db="EMBL/GenBank/DDBJ databases">
        <authorList>
            <consortium name="Lawrence Berkeley National Laboratory"/>
            <person name="Steindorff A."/>
            <person name="Hensen N."/>
            <person name="Bonometti L."/>
            <person name="Westerberg I."/>
            <person name="Brannstrom I.O."/>
            <person name="Guillou S."/>
            <person name="Cros-Aarteil S."/>
            <person name="Calhoun S."/>
            <person name="Haridas S."/>
            <person name="Kuo A."/>
            <person name="Mondo S."/>
            <person name="Pangilinan J."/>
            <person name="Riley R."/>
            <person name="Labutti K."/>
            <person name="Andreopoulos B."/>
            <person name="Lipzen A."/>
            <person name="Chen C."/>
            <person name="Yanf M."/>
            <person name="Daum C."/>
            <person name="Ng V."/>
            <person name="Clum A."/>
            <person name="Ohm R."/>
            <person name="Martin F."/>
            <person name="Silar P."/>
            <person name="Natvig D."/>
            <person name="Lalanne C."/>
            <person name="Gautier V."/>
            <person name="Ament-Velasquez S.L."/>
            <person name="Kruys A."/>
            <person name="Hutchinson M.I."/>
            <person name="Powell A.J."/>
            <person name="Barry K."/>
            <person name="Miller A.N."/>
            <person name="Grigoriev I.V."/>
            <person name="Debuchy R."/>
            <person name="Gladieux P."/>
            <person name="Thoren M.H."/>
            <person name="Johannesson H."/>
        </authorList>
    </citation>
    <scope>NUCLEOTIDE SEQUENCE</scope>
    <source>
        <strain evidence="1">CBS 731.68</strain>
    </source>
</reference>
<protein>
    <recommendedName>
        <fullName evidence="3">Fungal N-terminal domain-containing protein</fullName>
    </recommendedName>
</protein>
<dbReference type="Proteomes" id="UP001302602">
    <property type="component" value="Unassembled WGS sequence"/>
</dbReference>
<dbReference type="AlphaFoldDB" id="A0AAN6U4P1"/>
<evidence type="ECO:0008006" key="3">
    <source>
        <dbReference type="Google" id="ProtNLM"/>
    </source>
</evidence>
<evidence type="ECO:0000313" key="1">
    <source>
        <dbReference type="EMBL" id="KAK4126375.1"/>
    </source>
</evidence>
<dbReference type="RefSeq" id="XP_062650146.1">
    <property type="nucleotide sequence ID" value="XM_062795540.1"/>
</dbReference>
<gene>
    <name evidence="1" type="ORF">N657DRAFT_670421</name>
</gene>
<organism evidence="1 2">
    <name type="scientific">Parathielavia appendiculata</name>
    <dbReference type="NCBI Taxonomy" id="2587402"/>
    <lineage>
        <taxon>Eukaryota</taxon>
        <taxon>Fungi</taxon>
        <taxon>Dikarya</taxon>
        <taxon>Ascomycota</taxon>
        <taxon>Pezizomycotina</taxon>
        <taxon>Sordariomycetes</taxon>
        <taxon>Sordariomycetidae</taxon>
        <taxon>Sordariales</taxon>
        <taxon>Chaetomiaceae</taxon>
        <taxon>Parathielavia</taxon>
    </lineage>
</organism>
<proteinExistence type="predicted"/>
<reference evidence="1" key="1">
    <citation type="journal article" date="2023" name="Mol. Phylogenet. Evol.">
        <title>Genome-scale phylogeny and comparative genomics of the fungal order Sordariales.</title>
        <authorList>
            <person name="Hensen N."/>
            <person name="Bonometti L."/>
            <person name="Westerberg I."/>
            <person name="Brannstrom I.O."/>
            <person name="Guillou S."/>
            <person name="Cros-Aarteil S."/>
            <person name="Calhoun S."/>
            <person name="Haridas S."/>
            <person name="Kuo A."/>
            <person name="Mondo S."/>
            <person name="Pangilinan J."/>
            <person name="Riley R."/>
            <person name="LaButti K."/>
            <person name="Andreopoulos B."/>
            <person name="Lipzen A."/>
            <person name="Chen C."/>
            <person name="Yan M."/>
            <person name="Daum C."/>
            <person name="Ng V."/>
            <person name="Clum A."/>
            <person name="Steindorff A."/>
            <person name="Ohm R.A."/>
            <person name="Martin F."/>
            <person name="Silar P."/>
            <person name="Natvig D.O."/>
            <person name="Lalanne C."/>
            <person name="Gautier V."/>
            <person name="Ament-Velasquez S.L."/>
            <person name="Kruys A."/>
            <person name="Hutchinson M.I."/>
            <person name="Powell A.J."/>
            <person name="Barry K."/>
            <person name="Miller A.N."/>
            <person name="Grigoriev I.V."/>
            <person name="Debuchy R."/>
            <person name="Gladieux P."/>
            <person name="Hiltunen Thoren M."/>
            <person name="Johannesson H."/>
        </authorList>
    </citation>
    <scope>NUCLEOTIDE SEQUENCE</scope>
    <source>
        <strain evidence="1">CBS 731.68</strain>
    </source>
</reference>
<keyword evidence="2" id="KW-1185">Reference proteome</keyword>
<accession>A0AAN6U4P1</accession>
<dbReference type="EMBL" id="MU853225">
    <property type="protein sequence ID" value="KAK4126375.1"/>
    <property type="molecule type" value="Genomic_DNA"/>
</dbReference>
<name>A0AAN6U4P1_9PEZI</name>
<sequence length="163" mass="17915">MEPLSALSLAAAVAQFVHFGVKVLGNAREIYGSLSGATEENNNLENVTRGMQRLTDKLVVPTLENLTDDAAMLNTLVAECRCLSLLKEMKLKDSEAKIQYAPVEALVRDLEQLIISSQSSAQNVPAIHAPLDELHINLSYPSHGIQDELRNLILFLQSKYVEA</sequence>